<dbReference type="Proteomes" id="UP000092154">
    <property type="component" value="Unassembled WGS sequence"/>
</dbReference>
<gene>
    <name evidence="2" type="ORF">K503DRAFT_344504</name>
</gene>
<evidence type="ECO:0000313" key="3">
    <source>
        <dbReference type="Proteomes" id="UP000092154"/>
    </source>
</evidence>
<evidence type="ECO:0000256" key="1">
    <source>
        <dbReference type="SAM" id="Phobius"/>
    </source>
</evidence>
<evidence type="ECO:0000313" key="2">
    <source>
        <dbReference type="EMBL" id="OAX35787.1"/>
    </source>
</evidence>
<dbReference type="InParanoid" id="A0A1B7MTB0"/>
<sequence>MCCVISSSHTSFLLLMLIHALIVIFHLDMDSREFGLSIFDTLSWKLKLEAVAEARATRANREHDWPSFATRDVILSWLNDYTAGTMWIVSLCAVCSWHDRVASPSSIGLRNLMME</sequence>
<keyword evidence="3" id="KW-1185">Reference proteome</keyword>
<keyword evidence="1" id="KW-0472">Membrane</keyword>
<keyword evidence="1" id="KW-0812">Transmembrane</keyword>
<dbReference type="EMBL" id="KV448467">
    <property type="protein sequence ID" value="OAX35787.1"/>
    <property type="molecule type" value="Genomic_DNA"/>
</dbReference>
<dbReference type="AlphaFoldDB" id="A0A1B7MTB0"/>
<name>A0A1B7MTB0_9AGAM</name>
<feature type="transmembrane region" description="Helical" evidence="1">
    <location>
        <begin position="12"/>
        <end position="29"/>
    </location>
</feature>
<organism evidence="2 3">
    <name type="scientific">Rhizopogon vinicolor AM-OR11-026</name>
    <dbReference type="NCBI Taxonomy" id="1314800"/>
    <lineage>
        <taxon>Eukaryota</taxon>
        <taxon>Fungi</taxon>
        <taxon>Dikarya</taxon>
        <taxon>Basidiomycota</taxon>
        <taxon>Agaricomycotina</taxon>
        <taxon>Agaricomycetes</taxon>
        <taxon>Agaricomycetidae</taxon>
        <taxon>Boletales</taxon>
        <taxon>Suillineae</taxon>
        <taxon>Rhizopogonaceae</taxon>
        <taxon>Rhizopogon</taxon>
    </lineage>
</organism>
<protein>
    <submittedName>
        <fullName evidence="2">Uncharacterized protein</fullName>
    </submittedName>
</protein>
<keyword evidence="1" id="KW-1133">Transmembrane helix</keyword>
<proteinExistence type="predicted"/>
<accession>A0A1B7MTB0</accession>
<reference evidence="2 3" key="1">
    <citation type="submission" date="2016-06" db="EMBL/GenBank/DDBJ databases">
        <title>Comparative genomics of the ectomycorrhizal sister species Rhizopogon vinicolor and Rhizopogon vesiculosus (Basidiomycota: Boletales) reveals a divergence of the mating type B locus.</title>
        <authorList>
            <consortium name="DOE Joint Genome Institute"/>
            <person name="Mujic A.B."/>
            <person name="Kuo A."/>
            <person name="Tritt A."/>
            <person name="Lipzen A."/>
            <person name="Chen C."/>
            <person name="Johnson J."/>
            <person name="Sharma A."/>
            <person name="Barry K."/>
            <person name="Grigoriev I.V."/>
            <person name="Spatafora J.W."/>
        </authorList>
    </citation>
    <scope>NUCLEOTIDE SEQUENCE [LARGE SCALE GENOMIC DNA]</scope>
    <source>
        <strain evidence="2 3">AM-OR11-026</strain>
    </source>
</reference>